<protein>
    <submittedName>
        <fullName evidence="1">Uncharacterized protein</fullName>
    </submittedName>
</protein>
<proteinExistence type="predicted"/>
<accession>A0A813EQB4</accession>
<evidence type="ECO:0000313" key="1">
    <source>
        <dbReference type="EMBL" id="CAE8601791.1"/>
    </source>
</evidence>
<keyword evidence="2" id="KW-1185">Reference proteome</keyword>
<evidence type="ECO:0000313" key="2">
    <source>
        <dbReference type="Proteomes" id="UP000654075"/>
    </source>
</evidence>
<feature type="non-terminal residue" evidence="1">
    <location>
        <position position="186"/>
    </location>
</feature>
<feature type="non-terminal residue" evidence="1">
    <location>
        <position position="1"/>
    </location>
</feature>
<dbReference type="EMBL" id="CAJNNV010013556">
    <property type="protein sequence ID" value="CAE8601791.1"/>
    <property type="molecule type" value="Genomic_DNA"/>
</dbReference>
<name>A0A813EQB4_POLGL</name>
<comment type="caution">
    <text evidence="1">The sequence shown here is derived from an EMBL/GenBank/DDBJ whole genome shotgun (WGS) entry which is preliminary data.</text>
</comment>
<gene>
    <name evidence="1" type="ORF">PGLA1383_LOCUS20069</name>
</gene>
<dbReference type="Proteomes" id="UP000654075">
    <property type="component" value="Unassembled WGS sequence"/>
</dbReference>
<reference evidence="1" key="1">
    <citation type="submission" date="2021-02" db="EMBL/GenBank/DDBJ databases">
        <authorList>
            <person name="Dougan E. K."/>
            <person name="Rhodes N."/>
            <person name="Thang M."/>
            <person name="Chan C."/>
        </authorList>
    </citation>
    <scope>NUCLEOTIDE SEQUENCE</scope>
</reference>
<organism evidence="1 2">
    <name type="scientific">Polarella glacialis</name>
    <name type="common">Dinoflagellate</name>
    <dbReference type="NCBI Taxonomy" id="89957"/>
    <lineage>
        <taxon>Eukaryota</taxon>
        <taxon>Sar</taxon>
        <taxon>Alveolata</taxon>
        <taxon>Dinophyceae</taxon>
        <taxon>Suessiales</taxon>
        <taxon>Suessiaceae</taxon>
        <taxon>Polarella</taxon>
    </lineage>
</organism>
<dbReference type="AlphaFoldDB" id="A0A813EQB4"/>
<sequence length="186" mass="19901">FIHAPCNRWIIKLAMEGREKRDSRLAKIGQGSMEVQAIFGEKKLTGRRERFAETLFRSCGLGTVQGATMLLAATTASLRGAVAGEDWDTSGAACVAVGVSYRSNVTGKPSAISTAAASRNDVVARSHKAMSEIQREKTVRSSIRKSDVGRRPGEAELNKAPVVDSKALAAEIDSVAATLRNLLNNE</sequence>